<keyword evidence="3" id="KW-1185">Reference proteome</keyword>
<dbReference type="AlphaFoldDB" id="A0ABD5UTZ2"/>
<name>A0ABD5UTZ2_9EURY</name>
<keyword evidence="1" id="KW-0472">Membrane</keyword>
<protein>
    <submittedName>
        <fullName evidence="2">Uncharacterized protein</fullName>
    </submittedName>
</protein>
<dbReference type="EMBL" id="JBHSXL010000008">
    <property type="protein sequence ID" value="MFC6892643.1"/>
    <property type="molecule type" value="Genomic_DNA"/>
</dbReference>
<sequence length="149" mass="16192">MTDDDSTGRGGIERSGRKRALRLVAIQASLLSAAAHVLWAWPRLRSGDGQRAPIFVLAAAFTLAIAVATFRGGEYRRLYALGAGTLSTFLLGFLVWHRSAPVEAFLADPYAIVSKLAEIVGVLAFAALYRLAPPTRVALERRREGRREG</sequence>
<evidence type="ECO:0000313" key="2">
    <source>
        <dbReference type="EMBL" id="MFC6892643.1"/>
    </source>
</evidence>
<feature type="transmembrane region" description="Helical" evidence="1">
    <location>
        <begin position="20"/>
        <end position="41"/>
    </location>
</feature>
<keyword evidence="1" id="KW-1133">Transmembrane helix</keyword>
<accession>A0ABD5UTZ2</accession>
<evidence type="ECO:0000256" key="1">
    <source>
        <dbReference type="SAM" id="Phobius"/>
    </source>
</evidence>
<feature type="transmembrane region" description="Helical" evidence="1">
    <location>
        <begin position="109"/>
        <end position="132"/>
    </location>
</feature>
<keyword evidence="1" id="KW-0812">Transmembrane</keyword>
<dbReference type="Proteomes" id="UP001596296">
    <property type="component" value="Unassembled WGS sequence"/>
</dbReference>
<comment type="caution">
    <text evidence="2">The sequence shown here is derived from an EMBL/GenBank/DDBJ whole genome shotgun (WGS) entry which is preliminary data.</text>
</comment>
<dbReference type="RefSeq" id="WP_379743221.1">
    <property type="nucleotide sequence ID" value="NZ_JBHSVN010000001.1"/>
</dbReference>
<reference evidence="2 3" key="1">
    <citation type="journal article" date="2019" name="Int. J. Syst. Evol. Microbiol.">
        <title>The Global Catalogue of Microorganisms (GCM) 10K type strain sequencing project: providing services to taxonomists for standard genome sequencing and annotation.</title>
        <authorList>
            <consortium name="The Broad Institute Genomics Platform"/>
            <consortium name="The Broad Institute Genome Sequencing Center for Infectious Disease"/>
            <person name="Wu L."/>
            <person name="Ma J."/>
        </authorList>
    </citation>
    <scope>NUCLEOTIDE SEQUENCE [LARGE SCALE GENOMIC DNA]</scope>
    <source>
        <strain evidence="2 3">SKJ47</strain>
    </source>
</reference>
<gene>
    <name evidence="2" type="ORF">ACFQE9_08500</name>
</gene>
<proteinExistence type="predicted"/>
<feature type="transmembrane region" description="Helical" evidence="1">
    <location>
        <begin position="78"/>
        <end position="97"/>
    </location>
</feature>
<organism evidence="2 3">
    <name type="scientific">Halopenitus salinus</name>
    <dbReference type="NCBI Taxonomy" id="1198295"/>
    <lineage>
        <taxon>Archaea</taxon>
        <taxon>Methanobacteriati</taxon>
        <taxon>Methanobacteriota</taxon>
        <taxon>Stenosarchaea group</taxon>
        <taxon>Halobacteria</taxon>
        <taxon>Halobacteriales</taxon>
        <taxon>Haloferacaceae</taxon>
        <taxon>Halopenitus</taxon>
    </lineage>
</organism>
<feature type="transmembrane region" description="Helical" evidence="1">
    <location>
        <begin position="53"/>
        <end position="71"/>
    </location>
</feature>
<evidence type="ECO:0000313" key="3">
    <source>
        <dbReference type="Proteomes" id="UP001596296"/>
    </source>
</evidence>